<proteinExistence type="predicted"/>
<dbReference type="Proteomes" id="UP000461276">
    <property type="component" value="Unassembled WGS sequence"/>
</dbReference>
<dbReference type="AlphaFoldDB" id="A0A355XI59"/>
<gene>
    <name evidence="6" type="ORF">FSA05_19710</name>
    <name evidence="4" type="ORF">GKD67_13510</name>
    <name evidence="5" type="ORF">GKD68_11200</name>
</gene>
<name>A0A355XI59_PARDI</name>
<dbReference type="InterPro" id="IPR029058">
    <property type="entry name" value="AB_hydrolase_fold"/>
</dbReference>
<evidence type="ECO:0000313" key="9">
    <source>
        <dbReference type="Proteomes" id="UP000461276"/>
    </source>
</evidence>
<sequence length="265" mass="29397">MIMKTLRSIFFLSLCLLLSVAGYAGDKASFLKKQFTARDGYQLNYRVLYPRDYNPAQKYPVILFLHGAGERGSDNEAQLVHGGDMFASFENQTKYPAIIIAPQCPAEKTWSEYKGLNAGKEGKRFYPLNAPATQSMAAVKELLDSYIAEGKVDTKRIYVTGLSMGGMGTFDIVMRYPNLFAAATPICGGANLQRLANFKGKTAFSIYHGGSDSVVDVQFSRDANEALKKAGADVRYKEFPGVDHNSWDNAFAEPDYLAWMFQHSL</sequence>
<feature type="domain" description="Phospholipase/carboxylesterase/thioesterase" evidence="3">
    <location>
        <begin position="59"/>
        <end position="251"/>
    </location>
</feature>
<dbReference type="EMBL" id="WKNE01000007">
    <property type="protein sequence ID" value="MRZ55318.1"/>
    <property type="molecule type" value="Genomic_DNA"/>
</dbReference>
<evidence type="ECO:0000313" key="4">
    <source>
        <dbReference type="EMBL" id="MRY94223.1"/>
    </source>
</evidence>
<evidence type="ECO:0000259" key="3">
    <source>
        <dbReference type="Pfam" id="PF02230"/>
    </source>
</evidence>
<protein>
    <submittedName>
        <fullName evidence="6">Prolyl oligopeptidase family serine peptidase</fullName>
    </submittedName>
</protein>
<evidence type="ECO:0000256" key="2">
    <source>
        <dbReference type="SAM" id="SignalP"/>
    </source>
</evidence>
<dbReference type="GO" id="GO:0016787">
    <property type="term" value="F:hydrolase activity"/>
    <property type="evidence" value="ECO:0007669"/>
    <property type="project" value="InterPro"/>
</dbReference>
<reference evidence="6 7" key="2">
    <citation type="submission" date="2019-07" db="EMBL/GenBank/DDBJ databases">
        <title>Genome sequencing of Parabacteroides distasonis iSURF_7.</title>
        <authorList>
            <person name="Degefu H.N."/>
            <person name="Ruoff K.L."/>
            <person name="Price C.E."/>
            <person name="Valls R.A."/>
            <person name="O'Toole G.A."/>
        </authorList>
    </citation>
    <scope>NUCLEOTIDE SEQUENCE [LARGE SCALE GENOMIC DNA]</scope>
    <source>
        <strain evidence="6 7">CFPLTA003_1B</strain>
    </source>
</reference>
<evidence type="ECO:0000313" key="8">
    <source>
        <dbReference type="Proteomes" id="UP000432516"/>
    </source>
</evidence>
<dbReference type="PANTHER" id="PTHR43037:SF1">
    <property type="entry name" value="BLL1128 PROTEIN"/>
    <property type="match status" value="1"/>
</dbReference>
<dbReference type="PANTHER" id="PTHR43037">
    <property type="entry name" value="UNNAMED PRODUCT-RELATED"/>
    <property type="match status" value="1"/>
</dbReference>
<dbReference type="Pfam" id="PF02230">
    <property type="entry name" value="Abhydrolase_2"/>
    <property type="match status" value="1"/>
</dbReference>
<dbReference type="Gene3D" id="3.40.50.1820">
    <property type="entry name" value="alpha/beta hydrolase"/>
    <property type="match status" value="1"/>
</dbReference>
<evidence type="ECO:0000256" key="1">
    <source>
        <dbReference type="ARBA" id="ARBA00022729"/>
    </source>
</evidence>
<feature type="signal peptide" evidence="2">
    <location>
        <begin position="1"/>
        <end position="24"/>
    </location>
</feature>
<dbReference type="InterPro" id="IPR050955">
    <property type="entry name" value="Plant_Biomass_Hydrol_Est"/>
</dbReference>
<keyword evidence="1 2" id="KW-0732">Signal</keyword>
<evidence type="ECO:0000313" key="7">
    <source>
        <dbReference type="Proteomes" id="UP000315827"/>
    </source>
</evidence>
<dbReference type="EMBL" id="WKMY01000009">
    <property type="protein sequence ID" value="MRY94223.1"/>
    <property type="molecule type" value="Genomic_DNA"/>
</dbReference>
<feature type="chain" id="PRO_5033351555" evidence="2">
    <location>
        <begin position="25"/>
        <end position="265"/>
    </location>
</feature>
<dbReference type="Proteomes" id="UP000432516">
    <property type="component" value="Unassembled WGS sequence"/>
</dbReference>
<organism evidence="6 7">
    <name type="scientific">Parabacteroides distasonis</name>
    <dbReference type="NCBI Taxonomy" id="823"/>
    <lineage>
        <taxon>Bacteria</taxon>
        <taxon>Pseudomonadati</taxon>
        <taxon>Bacteroidota</taxon>
        <taxon>Bacteroidia</taxon>
        <taxon>Bacteroidales</taxon>
        <taxon>Tannerellaceae</taxon>
        <taxon>Parabacteroides</taxon>
    </lineage>
</organism>
<dbReference type="Proteomes" id="UP000315827">
    <property type="component" value="Unassembled WGS sequence"/>
</dbReference>
<dbReference type="SUPFAM" id="SSF53474">
    <property type="entry name" value="alpha/beta-Hydrolases"/>
    <property type="match status" value="1"/>
</dbReference>
<dbReference type="RefSeq" id="WP_034531746.1">
    <property type="nucleotide sequence ID" value="NZ_CAJSZN010000025.1"/>
</dbReference>
<accession>A0A355XI59</accession>
<comment type="caution">
    <text evidence="6">The sequence shown here is derived from an EMBL/GenBank/DDBJ whole genome shotgun (WGS) entry which is preliminary data.</text>
</comment>
<evidence type="ECO:0000313" key="6">
    <source>
        <dbReference type="EMBL" id="TWV58993.1"/>
    </source>
</evidence>
<dbReference type="InterPro" id="IPR003140">
    <property type="entry name" value="PLipase/COase/thioEstase"/>
</dbReference>
<evidence type="ECO:0000313" key="5">
    <source>
        <dbReference type="EMBL" id="MRZ55318.1"/>
    </source>
</evidence>
<reference evidence="8 9" key="1">
    <citation type="journal article" date="2019" name="Nat. Med.">
        <title>A library of human gut bacterial isolates paired with longitudinal multiomics data enables mechanistic microbiome research.</title>
        <authorList>
            <person name="Poyet M."/>
            <person name="Groussin M."/>
            <person name="Gibbons S.M."/>
            <person name="Avila-Pacheco J."/>
            <person name="Jiang X."/>
            <person name="Kearney S.M."/>
            <person name="Perrotta A.R."/>
            <person name="Berdy B."/>
            <person name="Zhao S."/>
            <person name="Lieberman T.D."/>
            <person name="Swanson P.K."/>
            <person name="Smith M."/>
            <person name="Roesemann S."/>
            <person name="Alexander J.E."/>
            <person name="Rich S.A."/>
            <person name="Livny J."/>
            <person name="Vlamakis H."/>
            <person name="Clish C."/>
            <person name="Bullock K."/>
            <person name="Deik A."/>
            <person name="Scott J."/>
            <person name="Pierce K.A."/>
            <person name="Xavier R.J."/>
            <person name="Alm E.J."/>
        </authorList>
    </citation>
    <scope>NUCLEOTIDE SEQUENCE [LARGE SCALE GENOMIC DNA]</scope>
    <source>
        <strain evidence="5 8">BIOML-A2</strain>
        <strain evidence="4 9">BIOML-A9</strain>
    </source>
</reference>
<dbReference type="EMBL" id="VOHW01000017">
    <property type="protein sequence ID" value="TWV58993.1"/>
    <property type="molecule type" value="Genomic_DNA"/>
</dbReference>